<reference evidence="3" key="2">
    <citation type="journal article" date="2021" name="PeerJ">
        <title>Extensive microbial diversity within the chicken gut microbiome revealed by metagenomics and culture.</title>
        <authorList>
            <person name="Gilroy R."/>
            <person name="Ravi A."/>
            <person name="Getino M."/>
            <person name="Pursley I."/>
            <person name="Horton D.L."/>
            <person name="Alikhan N.F."/>
            <person name="Baker D."/>
            <person name="Gharbi K."/>
            <person name="Hall N."/>
            <person name="Watson M."/>
            <person name="Adriaenssens E.M."/>
            <person name="Foster-Nyarko E."/>
            <person name="Jarju S."/>
            <person name="Secka A."/>
            <person name="Antonio M."/>
            <person name="Oren A."/>
            <person name="Chaudhuri R.R."/>
            <person name="La Ragione R."/>
            <person name="Hildebrand F."/>
            <person name="Pallen M.J."/>
        </authorList>
    </citation>
    <scope>NUCLEOTIDE SEQUENCE</scope>
    <source>
        <strain evidence="3">ChiSxjej1B13-7958</strain>
    </source>
</reference>
<feature type="transmembrane region" description="Helical" evidence="1">
    <location>
        <begin position="328"/>
        <end position="353"/>
    </location>
</feature>
<accession>A0A9D1DF52</accession>
<dbReference type="EMBL" id="DVGZ01000073">
    <property type="protein sequence ID" value="HIR47383.1"/>
    <property type="molecule type" value="Genomic_DNA"/>
</dbReference>
<evidence type="ECO:0000313" key="3">
    <source>
        <dbReference type="EMBL" id="HIR47383.1"/>
    </source>
</evidence>
<dbReference type="InterPro" id="IPR003660">
    <property type="entry name" value="HAMP_dom"/>
</dbReference>
<dbReference type="SUPFAM" id="SSF158472">
    <property type="entry name" value="HAMP domain-like"/>
    <property type="match status" value="1"/>
</dbReference>
<keyword evidence="1" id="KW-0812">Transmembrane</keyword>
<evidence type="ECO:0000313" key="4">
    <source>
        <dbReference type="Proteomes" id="UP000824242"/>
    </source>
</evidence>
<organism evidence="3 4">
    <name type="scientific">Candidatus Caccousia avicola</name>
    <dbReference type="NCBI Taxonomy" id="2840721"/>
    <lineage>
        <taxon>Bacteria</taxon>
        <taxon>Bacillati</taxon>
        <taxon>Bacillota</taxon>
        <taxon>Clostridia</taxon>
        <taxon>Eubacteriales</taxon>
        <taxon>Oscillospiraceae</taxon>
        <taxon>Oscillospiraceae incertae sedis</taxon>
        <taxon>Candidatus Caccousia</taxon>
    </lineage>
</organism>
<feature type="domain" description="HAMP" evidence="2">
    <location>
        <begin position="524"/>
        <end position="574"/>
    </location>
</feature>
<gene>
    <name evidence="3" type="ORF">IAB89_06955</name>
</gene>
<comment type="caution">
    <text evidence="3">The sequence shown here is derived from an EMBL/GenBank/DDBJ whole genome shotgun (WGS) entry which is preliminary data.</text>
</comment>
<keyword evidence="1" id="KW-0472">Membrane</keyword>
<feature type="transmembrane region" description="Helical" evidence="1">
    <location>
        <begin position="301"/>
        <end position="321"/>
    </location>
</feature>
<dbReference type="GO" id="GO:0016020">
    <property type="term" value="C:membrane"/>
    <property type="evidence" value="ECO:0007669"/>
    <property type="project" value="InterPro"/>
</dbReference>
<dbReference type="AlphaFoldDB" id="A0A9D1DF52"/>
<dbReference type="GO" id="GO:0007165">
    <property type="term" value="P:signal transduction"/>
    <property type="evidence" value="ECO:0007669"/>
    <property type="project" value="InterPro"/>
</dbReference>
<name>A0A9D1DF52_9FIRM</name>
<dbReference type="CDD" id="cd06225">
    <property type="entry name" value="HAMP"/>
    <property type="match status" value="1"/>
</dbReference>
<evidence type="ECO:0000256" key="1">
    <source>
        <dbReference type="SAM" id="Phobius"/>
    </source>
</evidence>
<dbReference type="Pfam" id="PF00672">
    <property type="entry name" value="HAMP"/>
    <property type="match status" value="1"/>
</dbReference>
<proteinExistence type="predicted"/>
<sequence length="865" mass="94603">MRKAVGILVVLGILLAVLLLALPTGLPELSNAEKTLAVTEDQTVYLTESTSGSSWLYGVRDDGSVEKAYPQDSSFRITLLSAYGNDVYFVQTPQLTEKGWQLLCLREDGTTELLYEGTGDFPVAPEAVNVSPSGIDLTFLTDDKISVYRMELSGGEPVQLLETELAEGEIAVSAVFAEDKLFCLLSDGRVRSSRTGEQNSEALQETEGFTLLSASQGSVWAYREETGTACSGSIAVQNGSGVEVNGQAVLYGGRGGAKGQTVVVSVENGSTVLLRIGDADVRRQTPEASFRVRMQFKAPGLIFLLLTYAVCAALILFTVFLCTRMHRLAVRVTACCICLLLFAAGVSGTISWVDAQGQSGQLLETQAASAGKIREDILEELDLTSILAGNADQAELRRLIAPLDIETEEQSVSFRASVLTAEGDTVQISDQAAAGSPVASVYGEQVRALAQSAVTQDKAMQQSLECGGNTCAYDIRPLYRYGEKVGMLVSQVVLVRTDYANMLGRSFLPPFWSALLASVAVAFLTFTMMRPLRCLMERVRRISEGDFNLMPLRTASDEVGDMWQSLREMSVSLRIKDYETNATVHSFYRFVPRGLDRLLNRASIMETSLGDMANVTGTVGILSIQNRDELRASLDDSGFLGFLSDSYSVIDHQMERHEGTLLSSGFDPEGMEILFQKSPDQGVSFSQGLLGESNGMAKEQAADFFLLLHSTSFLYGLVGTEQRTFSLLSSSEIAFLHSFSRHFKGTGVRVAATEACLKAMARPCTSRYIGFVSSEDGKYRYKLHQILEGCSDLEKSLYLSYDEKFQKGISLFCQNDFYLARNLFSAILKLNPNDGIARWYLFACEHYFNKNDPGSEGYNLFGIQG</sequence>
<keyword evidence="1" id="KW-1133">Transmembrane helix</keyword>
<reference evidence="3" key="1">
    <citation type="submission" date="2020-10" db="EMBL/GenBank/DDBJ databases">
        <authorList>
            <person name="Gilroy R."/>
        </authorList>
    </citation>
    <scope>NUCLEOTIDE SEQUENCE</scope>
    <source>
        <strain evidence="3">ChiSxjej1B13-7958</strain>
    </source>
</reference>
<evidence type="ECO:0000259" key="2">
    <source>
        <dbReference type="Pfam" id="PF00672"/>
    </source>
</evidence>
<dbReference type="Proteomes" id="UP000824242">
    <property type="component" value="Unassembled WGS sequence"/>
</dbReference>
<protein>
    <recommendedName>
        <fullName evidence="2">HAMP domain-containing protein</fullName>
    </recommendedName>
</protein>
<dbReference type="Gene3D" id="6.10.340.10">
    <property type="match status" value="1"/>
</dbReference>